<dbReference type="AlphaFoldDB" id="A0A2R5HG11"/>
<dbReference type="OrthoDB" id="2166222at2"/>
<dbReference type="Gene3D" id="3.30.1820.10">
    <property type="entry name" value="Lp2179-like"/>
    <property type="match status" value="1"/>
</dbReference>
<keyword evidence="2" id="KW-1185">Reference proteome</keyword>
<dbReference type="InterPro" id="IPR035942">
    <property type="entry name" value="Lp2179-like_sf"/>
</dbReference>
<gene>
    <name evidence="1" type="ORF">NtB2_01134</name>
</gene>
<name>A0A2R5HG11_9LACT</name>
<dbReference type="SUPFAM" id="SSF160800">
    <property type="entry name" value="Lp2179-like"/>
    <property type="match status" value="1"/>
</dbReference>
<evidence type="ECO:0000313" key="1">
    <source>
        <dbReference type="EMBL" id="GBG96997.1"/>
    </source>
</evidence>
<comment type="caution">
    <text evidence="1">The sequence shown here is derived from an EMBL/GenBank/DDBJ whole genome shotgun (WGS) entry which is preliminary data.</text>
</comment>
<reference evidence="1 2" key="1">
    <citation type="journal article" date="2018" name="Genome Announc.">
        <title>Draft Genome Sequence of Lactococcus sp. Strain NtB2 (JCM 32569), Isolated from the Gut of the Higher Termite Nasutitermes takasagoensis.</title>
        <authorList>
            <person name="Noda S."/>
            <person name="Aihara C."/>
            <person name="Yuki M."/>
            <person name="Ohkuma M."/>
        </authorList>
    </citation>
    <scope>NUCLEOTIDE SEQUENCE [LARGE SCALE GENOMIC DNA]</scope>
    <source>
        <strain evidence="1 2">NtB2</strain>
    </source>
</reference>
<proteinExistence type="predicted"/>
<sequence length="114" mass="13312">MAFLTEKHLDDCNYSYRLSKNVKKYTLKDTTFFENKVGNFEFSRLLEEVPNSGEGFLLKIIVNKDLTGFKLSVTDKSGLRNVNIFKNASQVIQEKFYYQMDAFVAREVFEKLES</sequence>
<accession>A0A2R5HG11</accession>
<evidence type="ECO:0000313" key="2">
    <source>
        <dbReference type="Proteomes" id="UP000245021"/>
    </source>
</evidence>
<dbReference type="RefSeq" id="WP_109245965.1">
    <property type="nucleotide sequence ID" value="NZ_BFFO01000006.1"/>
</dbReference>
<dbReference type="EMBL" id="BFFO01000006">
    <property type="protein sequence ID" value="GBG96997.1"/>
    <property type="molecule type" value="Genomic_DNA"/>
</dbReference>
<dbReference type="Pfam" id="PF08866">
    <property type="entry name" value="DUF1831"/>
    <property type="match status" value="1"/>
</dbReference>
<dbReference type="Proteomes" id="UP000245021">
    <property type="component" value="Unassembled WGS sequence"/>
</dbReference>
<organism evidence="1 2">
    <name type="scientific">Lactococcus termiticola</name>
    <dbReference type="NCBI Taxonomy" id="2169526"/>
    <lineage>
        <taxon>Bacteria</taxon>
        <taxon>Bacillati</taxon>
        <taxon>Bacillota</taxon>
        <taxon>Bacilli</taxon>
        <taxon>Lactobacillales</taxon>
        <taxon>Streptococcaceae</taxon>
        <taxon>Lactococcus</taxon>
    </lineage>
</organism>
<dbReference type="InterPro" id="IPR014965">
    <property type="entry name" value="Amino_acid_metab_prot_put"/>
</dbReference>
<protein>
    <submittedName>
        <fullName evidence="1">Cysteine desulfurase</fullName>
    </submittedName>
</protein>